<feature type="transmembrane region" description="Helical" evidence="1">
    <location>
        <begin position="27"/>
        <end position="48"/>
    </location>
</feature>
<gene>
    <name evidence="2" type="ORF">SAY87_029395</name>
</gene>
<accession>A0AAN7KCD9</accession>
<evidence type="ECO:0000313" key="3">
    <source>
        <dbReference type="Proteomes" id="UP001345219"/>
    </source>
</evidence>
<dbReference type="Proteomes" id="UP001345219">
    <property type="component" value="Chromosome 23"/>
</dbReference>
<organism evidence="2 3">
    <name type="scientific">Trapa incisa</name>
    <dbReference type="NCBI Taxonomy" id="236973"/>
    <lineage>
        <taxon>Eukaryota</taxon>
        <taxon>Viridiplantae</taxon>
        <taxon>Streptophyta</taxon>
        <taxon>Embryophyta</taxon>
        <taxon>Tracheophyta</taxon>
        <taxon>Spermatophyta</taxon>
        <taxon>Magnoliopsida</taxon>
        <taxon>eudicotyledons</taxon>
        <taxon>Gunneridae</taxon>
        <taxon>Pentapetalae</taxon>
        <taxon>rosids</taxon>
        <taxon>malvids</taxon>
        <taxon>Myrtales</taxon>
        <taxon>Lythraceae</taxon>
        <taxon>Trapa</taxon>
    </lineage>
</organism>
<keyword evidence="1" id="KW-0472">Membrane</keyword>
<proteinExistence type="predicted"/>
<sequence length="145" mass="16811">MSERVVFFVRQFPNTCKSEGSLDLLHIIGMNFFMMASPIFPVCFWLWLQESSSSQLGFLSSSYIYLLHDSYLIQLHNLSLIGFDWLKRASPQFHDRGDTTPMDLVSWAAADKKQANSTNYISRSKWSQLNRCIVLELNECHQPHC</sequence>
<keyword evidence="1" id="KW-1133">Transmembrane helix</keyword>
<evidence type="ECO:0000256" key="1">
    <source>
        <dbReference type="SAM" id="Phobius"/>
    </source>
</evidence>
<dbReference type="EMBL" id="JAXIOK010000009">
    <property type="protein sequence ID" value="KAK4761511.1"/>
    <property type="molecule type" value="Genomic_DNA"/>
</dbReference>
<protein>
    <submittedName>
        <fullName evidence="2">Uncharacterized protein</fullName>
    </submittedName>
</protein>
<reference evidence="2 3" key="1">
    <citation type="journal article" date="2023" name="Hortic Res">
        <title>Pangenome of water caltrop reveals structural variations and asymmetric subgenome divergence after allopolyploidization.</title>
        <authorList>
            <person name="Zhang X."/>
            <person name="Chen Y."/>
            <person name="Wang L."/>
            <person name="Yuan Y."/>
            <person name="Fang M."/>
            <person name="Shi L."/>
            <person name="Lu R."/>
            <person name="Comes H.P."/>
            <person name="Ma Y."/>
            <person name="Chen Y."/>
            <person name="Huang G."/>
            <person name="Zhou Y."/>
            <person name="Zheng Z."/>
            <person name="Qiu Y."/>
        </authorList>
    </citation>
    <scope>NUCLEOTIDE SEQUENCE [LARGE SCALE GENOMIC DNA]</scope>
    <source>
        <tissue evidence="2">Roots</tissue>
    </source>
</reference>
<keyword evidence="1" id="KW-0812">Transmembrane</keyword>
<keyword evidence="3" id="KW-1185">Reference proteome</keyword>
<comment type="caution">
    <text evidence="2">The sequence shown here is derived from an EMBL/GenBank/DDBJ whole genome shotgun (WGS) entry which is preliminary data.</text>
</comment>
<evidence type="ECO:0000313" key="2">
    <source>
        <dbReference type="EMBL" id="KAK4761511.1"/>
    </source>
</evidence>
<dbReference type="AlphaFoldDB" id="A0AAN7KCD9"/>
<name>A0AAN7KCD9_9MYRT</name>